<dbReference type="STRING" id="200991.AUC31_12220"/>
<sequence length="245" mass="27828">MSTTIAVIADVHGNSRALLSVLAEIDQQPEVKHIYCIGDMVGIGYETNEVLEILFSRKDISFVIGNHEEELIAILEGEDGESQGGEKLHHEWLAKRFDHRLLPKLKAIPKEIVAEHEGHKILFTHYHIDAEQRFLPIDAEPTAEKLDQLYKESPFDLVCFGHHHPVHHFSSAQRTYLNPGSLGCYDKPSARYAIIELTAKEINVALKQAPYDNQDFLLGYEQLNVPEKEFILKVFHGKQSLNKLS</sequence>
<dbReference type="Proteomes" id="UP000067683">
    <property type="component" value="Chromosome"/>
</dbReference>
<keyword evidence="4" id="KW-1185">Reference proteome</keyword>
<dbReference type="PIRSF" id="PIRSF000883">
    <property type="entry name" value="Pesterase_MJ0912"/>
    <property type="match status" value="1"/>
</dbReference>
<dbReference type="PANTHER" id="PTHR42850">
    <property type="entry name" value="METALLOPHOSPHOESTERASE"/>
    <property type="match status" value="1"/>
</dbReference>
<gene>
    <name evidence="3" type="ORF">AUC31_12220</name>
</gene>
<dbReference type="EMBL" id="CP013659">
    <property type="protein sequence ID" value="ALS75913.1"/>
    <property type="molecule type" value="Genomic_DNA"/>
</dbReference>
<accession>A0A0U2N691</accession>
<dbReference type="InterPro" id="IPR024654">
    <property type="entry name" value="Calcineurin-like_PHP_lpxH"/>
</dbReference>
<evidence type="ECO:0000313" key="3">
    <source>
        <dbReference type="EMBL" id="ALS75913.1"/>
    </source>
</evidence>
<dbReference type="InterPro" id="IPR050126">
    <property type="entry name" value="Ap4A_hydrolase"/>
</dbReference>
<evidence type="ECO:0000256" key="1">
    <source>
        <dbReference type="ARBA" id="ARBA00008950"/>
    </source>
</evidence>
<reference evidence="3" key="1">
    <citation type="submission" date="2016-01" db="EMBL/GenBank/DDBJ databases">
        <title>Complete genome of Planococcus rifietoensis type strain M8.</title>
        <authorList>
            <person name="See-Too W.S."/>
        </authorList>
    </citation>
    <scope>NUCLEOTIDE SEQUENCE [LARGE SCALE GENOMIC DNA]</scope>
    <source>
        <strain evidence="3">M8</strain>
    </source>
</reference>
<dbReference type="Gene3D" id="3.60.21.10">
    <property type="match status" value="1"/>
</dbReference>
<evidence type="ECO:0000259" key="2">
    <source>
        <dbReference type="Pfam" id="PF12850"/>
    </source>
</evidence>
<feature type="domain" description="Calcineurin-like phosphoesterase" evidence="2">
    <location>
        <begin position="5"/>
        <end position="198"/>
    </location>
</feature>
<comment type="similarity">
    <text evidence="1">Belongs to the metallophosphoesterase superfamily. YfcE family.</text>
</comment>
<dbReference type="KEGG" id="prt:AUC31_12220"/>
<dbReference type="InterPro" id="IPR029052">
    <property type="entry name" value="Metallo-depent_PP-like"/>
</dbReference>
<dbReference type="GO" id="GO:0005737">
    <property type="term" value="C:cytoplasm"/>
    <property type="evidence" value="ECO:0007669"/>
    <property type="project" value="TreeGrafter"/>
</dbReference>
<dbReference type="RefSeq" id="WP_058382616.1">
    <property type="nucleotide sequence ID" value="NZ_CP013659.2"/>
</dbReference>
<organism evidence="3 4">
    <name type="scientific">Planococcus rifietoensis</name>
    <dbReference type="NCBI Taxonomy" id="200991"/>
    <lineage>
        <taxon>Bacteria</taxon>
        <taxon>Bacillati</taxon>
        <taxon>Bacillota</taxon>
        <taxon>Bacilli</taxon>
        <taxon>Bacillales</taxon>
        <taxon>Caryophanaceae</taxon>
        <taxon>Planococcus</taxon>
    </lineage>
</organism>
<name>A0A0U2N691_9BACL</name>
<dbReference type="Pfam" id="PF12850">
    <property type="entry name" value="Metallophos_2"/>
    <property type="match status" value="1"/>
</dbReference>
<dbReference type="InterPro" id="IPR011152">
    <property type="entry name" value="Pesterase_MJ0912"/>
</dbReference>
<protein>
    <submittedName>
        <fullName evidence="3">Metallophosphoesterase</fullName>
    </submittedName>
</protein>
<evidence type="ECO:0000313" key="4">
    <source>
        <dbReference type="Proteomes" id="UP000067683"/>
    </source>
</evidence>
<proteinExistence type="inferred from homology"/>
<dbReference type="AlphaFoldDB" id="A0A0U2N691"/>
<dbReference type="SUPFAM" id="SSF56300">
    <property type="entry name" value="Metallo-dependent phosphatases"/>
    <property type="match status" value="1"/>
</dbReference>
<dbReference type="GO" id="GO:0016791">
    <property type="term" value="F:phosphatase activity"/>
    <property type="evidence" value="ECO:0007669"/>
    <property type="project" value="TreeGrafter"/>
</dbReference>
<dbReference type="PANTHER" id="PTHR42850:SF2">
    <property type="entry name" value="BLL5683 PROTEIN"/>
    <property type="match status" value="1"/>
</dbReference>
<dbReference type="OrthoDB" id="9813918at2"/>